<evidence type="ECO:0000313" key="1">
    <source>
        <dbReference type="EMBL" id="KAJ7984976.1"/>
    </source>
</evidence>
<comment type="caution">
    <text evidence="1">The sequence shown here is derived from an EMBL/GenBank/DDBJ whole genome shotgun (WGS) entry which is preliminary data.</text>
</comment>
<protein>
    <submittedName>
        <fullName evidence="1">Uncharacterized protein</fullName>
    </submittedName>
</protein>
<sequence length="109" mass="12306">MRVQLKSELDEKQSPCRVPERRTQPTCWFLIARDQLTQRPGKTQEIPTARTPSRHSALFLPAPLANQSSRQLDTVLRGFIPSSPELAPEFFSLPSNPLPFVSAVSRYST</sequence>
<name>A0ACC2F0W1_DALPE</name>
<reference evidence="1" key="1">
    <citation type="submission" date="2021-05" db="EMBL/GenBank/DDBJ databases">
        <authorList>
            <person name="Pan Q."/>
            <person name="Jouanno E."/>
            <person name="Zahm M."/>
            <person name="Klopp C."/>
            <person name="Cabau C."/>
            <person name="Louis A."/>
            <person name="Berthelot C."/>
            <person name="Parey E."/>
            <person name="Roest Crollius H."/>
            <person name="Montfort J."/>
            <person name="Robinson-Rechavi M."/>
            <person name="Bouchez O."/>
            <person name="Lampietro C."/>
            <person name="Lopez Roques C."/>
            <person name="Donnadieu C."/>
            <person name="Postlethwait J."/>
            <person name="Bobe J."/>
            <person name="Dillon D."/>
            <person name="Chandos A."/>
            <person name="von Hippel F."/>
            <person name="Guiguen Y."/>
        </authorList>
    </citation>
    <scope>NUCLEOTIDE SEQUENCE</scope>
    <source>
        <strain evidence="1">YG-Jan2019</strain>
    </source>
</reference>
<organism evidence="1 2">
    <name type="scientific">Dallia pectoralis</name>
    <name type="common">Alaska blackfish</name>
    <dbReference type="NCBI Taxonomy" id="75939"/>
    <lineage>
        <taxon>Eukaryota</taxon>
        <taxon>Metazoa</taxon>
        <taxon>Chordata</taxon>
        <taxon>Craniata</taxon>
        <taxon>Vertebrata</taxon>
        <taxon>Euteleostomi</taxon>
        <taxon>Actinopterygii</taxon>
        <taxon>Neopterygii</taxon>
        <taxon>Teleostei</taxon>
        <taxon>Protacanthopterygii</taxon>
        <taxon>Esociformes</taxon>
        <taxon>Umbridae</taxon>
        <taxon>Dallia</taxon>
    </lineage>
</organism>
<dbReference type="Proteomes" id="UP001157502">
    <property type="component" value="Chromosome 37"/>
</dbReference>
<gene>
    <name evidence="1" type="ORF">DPEC_G00360350</name>
</gene>
<keyword evidence="2" id="KW-1185">Reference proteome</keyword>
<evidence type="ECO:0000313" key="2">
    <source>
        <dbReference type="Proteomes" id="UP001157502"/>
    </source>
</evidence>
<dbReference type="EMBL" id="CM055764">
    <property type="protein sequence ID" value="KAJ7984976.1"/>
    <property type="molecule type" value="Genomic_DNA"/>
</dbReference>
<accession>A0ACC2F0W1</accession>
<proteinExistence type="predicted"/>